<dbReference type="SUPFAM" id="SSF53300">
    <property type="entry name" value="vWA-like"/>
    <property type="match status" value="1"/>
</dbReference>
<gene>
    <name evidence="2" type="ORF">OFUS_LOCUS2432</name>
</gene>
<dbReference type="PANTHER" id="PTHR24020">
    <property type="entry name" value="COLLAGEN ALPHA"/>
    <property type="match status" value="1"/>
</dbReference>
<dbReference type="EMBL" id="CAIIXF020000001">
    <property type="protein sequence ID" value="CAH1775080.1"/>
    <property type="molecule type" value="Genomic_DNA"/>
</dbReference>
<protein>
    <recommendedName>
        <fullName evidence="1">VWFA domain-containing protein</fullName>
    </recommendedName>
</protein>
<evidence type="ECO:0000313" key="2">
    <source>
        <dbReference type="EMBL" id="CAH1775080.1"/>
    </source>
</evidence>
<dbReference type="Gene3D" id="3.40.50.410">
    <property type="entry name" value="von Willebrand factor, type A domain"/>
    <property type="match status" value="1"/>
</dbReference>
<dbReference type="PROSITE" id="PS50234">
    <property type="entry name" value="VWFA"/>
    <property type="match status" value="1"/>
</dbReference>
<dbReference type="Proteomes" id="UP000749559">
    <property type="component" value="Unassembled WGS sequence"/>
</dbReference>
<feature type="domain" description="VWFA" evidence="1">
    <location>
        <begin position="133"/>
        <end position="329"/>
    </location>
</feature>
<dbReference type="OrthoDB" id="5317514at2759"/>
<dbReference type="CDD" id="cd01450">
    <property type="entry name" value="vWFA_subfamily_ECM"/>
    <property type="match status" value="1"/>
</dbReference>
<dbReference type="AlphaFoldDB" id="A0A8S4N3L3"/>
<evidence type="ECO:0000313" key="3">
    <source>
        <dbReference type="Proteomes" id="UP000749559"/>
    </source>
</evidence>
<name>A0A8S4N3L3_OWEFU</name>
<dbReference type="SMART" id="SM00327">
    <property type="entry name" value="VWA"/>
    <property type="match status" value="1"/>
</dbReference>
<keyword evidence="3" id="KW-1185">Reference proteome</keyword>
<comment type="caution">
    <text evidence="2">The sequence shown here is derived from an EMBL/GenBank/DDBJ whole genome shotgun (WGS) entry which is preliminary data.</text>
</comment>
<reference evidence="2" key="1">
    <citation type="submission" date="2022-03" db="EMBL/GenBank/DDBJ databases">
        <authorList>
            <person name="Martin C."/>
        </authorList>
    </citation>
    <scope>NUCLEOTIDE SEQUENCE</scope>
</reference>
<dbReference type="InterPro" id="IPR050525">
    <property type="entry name" value="ECM_Assembly_Org"/>
</dbReference>
<dbReference type="InterPro" id="IPR036465">
    <property type="entry name" value="vWFA_dom_sf"/>
</dbReference>
<organism evidence="2 3">
    <name type="scientific">Owenia fusiformis</name>
    <name type="common">Polychaete worm</name>
    <dbReference type="NCBI Taxonomy" id="6347"/>
    <lineage>
        <taxon>Eukaryota</taxon>
        <taxon>Metazoa</taxon>
        <taxon>Spiralia</taxon>
        <taxon>Lophotrochozoa</taxon>
        <taxon>Annelida</taxon>
        <taxon>Polychaeta</taxon>
        <taxon>Sedentaria</taxon>
        <taxon>Canalipalpata</taxon>
        <taxon>Sabellida</taxon>
        <taxon>Oweniida</taxon>
        <taxon>Oweniidae</taxon>
        <taxon>Owenia</taxon>
    </lineage>
</organism>
<dbReference type="PANTHER" id="PTHR24020:SF84">
    <property type="entry name" value="VWFA DOMAIN-CONTAINING PROTEIN"/>
    <property type="match status" value="1"/>
</dbReference>
<sequence>MQITPKIIQAMLLFPIISGSLLNNDLLPKWIKKEVKKAKTRDIPMIDQDCKTMGRPYAAYQVNKTLIHRCMYFECYNREYTLKSCPDGLGVSRRIVKKGYSNSYPCTRTVRKCRHTLLEKGVENIRVSGCGPDIIWVIDVSCSITEVNKMKVKNFVSAVTRRIPAFPPFAQFGALTFASSVYDTLFMNTYNNQKNVMNALRHMKTKIPKKECGTATWLALQSARESQLSEKNGNRPDRADIVVVMTDGRTNPPEEWMKTVEQARLLHKVTDKVILIELPNASLHQGSLKQQQERKRLAEREFSEIPTDKTKDRYSLSTFDDLETLIEDLVNLSCFQL</sequence>
<proteinExistence type="predicted"/>
<accession>A0A8S4N3L3</accession>
<dbReference type="Pfam" id="PF00092">
    <property type="entry name" value="VWA"/>
    <property type="match status" value="1"/>
</dbReference>
<dbReference type="InterPro" id="IPR002035">
    <property type="entry name" value="VWF_A"/>
</dbReference>
<evidence type="ECO:0000259" key="1">
    <source>
        <dbReference type="PROSITE" id="PS50234"/>
    </source>
</evidence>